<dbReference type="InterPro" id="IPR036236">
    <property type="entry name" value="Znf_C2H2_sf"/>
</dbReference>
<dbReference type="Gene3D" id="3.30.160.60">
    <property type="entry name" value="Classic Zinc Finger"/>
    <property type="match status" value="1"/>
</dbReference>
<keyword evidence="2" id="KW-0732">Signal</keyword>
<evidence type="ECO:0000259" key="3">
    <source>
        <dbReference type="PROSITE" id="PS50157"/>
    </source>
</evidence>
<accession>A0A8K0CC99</accession>
<feature type="chain" id="PRO_5035442328" description="C2H2-type domain-containing protein" evidence="2">
    <location>
        <begin position="16"/>
        <end position="73"/>
    </location>
</feature>
<feature type="signal peptide" evidence="2">
    <location>
        <begin position="1"/>
        <end position="15"/>
    </location>
</feature>
<dbReference type="SMART" id="SM00355">
    <property type="entry name" value="ZnF_C2H2"/>
    <property type="match status" value="2"/>
</dbReference>
<sequence>AISSLTLLIFHCILGRFICARCEKHYKRKGHLQRHIKYECGDTGKFKCLLCAYTCKRAERLRKHLLTKKHSLA</sequence>
<dbReference type="Proteomes" id="UP000801492">
    <property type="component" value="Unassembled WGS sequence"/>
</dbReference>
<reference evidence="4" key="1">
    <citation type="submission" date="2019-08" db="EMBL/GenBank/DDBJ databases">
        <title>The genome of the North American firefly Photinus pyralis.</title>
        <authorList>
            <consortium name="Photinus pyralis genome working group"/>
            <person name="Fallon T.R."/>
            <person name="Sander Lower S.E."/>
            <person name="Weng J.-K."/>
        </authorList>
    </citation>
    <scope>NUCLEOTIDE SEQUENCE</scope>
    <source>
        <strain evidence="4">TRF0915ILg1</strain>
        <tissue evidence="4">Whole body</tissue>
    </source>
</reference>
<comment type="caution">
    <text evidence="4">The sequence shown here is derived from an EMBL/GenBank/DDBJ whole genome shotgun (WGS) entry which is preliminary data.</text>
</comment>
<dbReference type="Pfam" id="PF00096">
    <property type="entry name" value="zf-C2H2"/>
    <property type="match status" value="1"/>
</dbReference>
<gene>
    <name evidence="4" type="ORF">ILUMI_21536</name>
</gene>
<name>A0A8K0CC99_IGNLU</name>
<evidence type="ECO:0000256" key="2">
    <source>
        <dbReference type="SAM" id="SignalP"/>
    </source>
</evidence>
<dbReference type="InterPro" id="IPR013087">
    <property type="entry name" value="Znf_C2H2_type"/>
</dbReference>
<dbReference type="EMBL" id="VTPC01090146">
    <property type="protein sequence ID" value="KAF2884649.1"/>
    <property type="molecule type" value="Genomic_DNA"/>
</dbReference>
<evidence type="ECO:0000313" key="5">
    <source>
        <dbReference type="Proteomes" id="UP000801492"/>
    </source>
</evidence>
<dbReference type="AlphaFoldDB" id="A0A8K0CC99"/>
<evidence type="ECO:0000256" key="1">
    <source>
        <dbReference type="PROSITE-ProRule" id="PRU00042"/>
    </source>
</evidence>
<feature type="non-terminal residue" evidence="4">
    <location>
        <position position="73"/>
    </location>
</feature>
<dbReference type="PROSITE" id="PS50157">
    <property type="entry name" value="ZINC_FINGER_C2H2_2"/>
    <property type="match status" value="1"/>
</dbReference>
<keyword evidence="5" id="KW-1185">Reference proteome</keyword>
<dbReference type="GO" id="GO:0008270">
    <property type="term" value="F:zinc ion binding"/>
    <property type="evidence" value="ECO:0007669"/>
    <property type="project" value="UniProtKB-KW"/>
</dbReference>
<proteinExistence type="predicted"/>
<organism evidence="4 5">
    <name type="scientific">Ignelater luminosus</name>
    <name type="common">Cucubano</name>
    <name type="synonym">Pyrophorus luminosus</name>
    <dbReference type="NCBI Taxonomy" id="2038154"/>
    <lineage>
        <taxon>Eukaryota</taxon>
        <taxon>Metazoa</taxon>
        <taxon>Ecdysozoa</taxon>
        <taxon>Arthropoda</taxon>
        <taxon>Hexapoda</taxon>
        <taxon>Insecta</taxon>
        <taxon>Pterygota</taxon>
        <taxon>Neoptera</taxon>
        <taxon>Endopterygota</taxon>
        <taxon>Coleoptera</taxon>
        <taxon>Polyphaga</taxon>
        <taxon>Elateriformia</taxon>
        <taxon>Elateroidea</taxon>
        <taxon>Elateridae</taxon>
        <taxon>Agrypninae</taxon>
        <taxon>Pyrophorini</taxon>
        <taxon>Ignelater</taxon>
    </lineage>
</organism>
<keyword evidence="1" id="KW-0862">Zinc</keyword>
<keyword evidence="1" id="KW-0479">Metal-binding</keyword>
<protein>
    <recommendedName>
        <fullName evidence="3">C2H2-type domain-containing protein</fullName>
    </recommendedName>
</protein>
<evidence type="ECO:0000313" key="4">
    <source>
        <dbReference type="EMBL" id="KAF2884649.1"/>
    </source>
</evidence>
<feature type="domain" description="C2H2-type" evidence="3">
    <location>
        <begin position="17"/>
        <end position="44"/>
    </location>
</feature>
<keyword evidence="1" id="KW-0863">Zinc-finger</keyword>
<dbReference type="SUPFAM" id="SSF57667">
    <property type="entry name" value="beta-beta-alpha zinc fingers"/>
    <property type="match status" value="1"/>
</dbReference>
<dbReference type="OrthoDB" id="3437960at2759"/>
<dbReference type="PROSITE" id="PS00028">
    <property type="entry name" value="ZINC_FINGER_C2H2_1"/>
    <property type="match status" value="1"/>
</dbReference>